<dbReference type="PANTHER" id="PTHR46825">
    <property type="entry name" value="D-ALANYL-D-ALANINE-CARBOXYPEPTIDASE/ENDOPEPTIDASE AMPH"/>
    <property type="match status" value="1"/>
</dbReference>
<dbReference type="AlphaFoldDB" id="A0A7Y9PG27"/>
<proteinExistence type="predicted"/>
<reference evidence="2 3" key="1">
    <citation type="submission" date="2020-07" db="EMBL/GenBank/DDBJ databases">
        <title>Genomic Encyclopedia of Type Strains, Phase IV (KMG-V): Genome sequencing to study the core and pangenomes of soil and plant-associated prokaryotes.</title>
        <authorList>
            <person name="Whitman W."/>
        </authorList>
    </citation>
    <scope>NUCLEOTIDE SEQUENCE [LARGE SCALE GENOMIC DNA]</scope>
    <source>
        <strain evidence="2 3">X4EP2</strain>
    </source>
</reference>
<evidence type="ECO:0000313" key="2">
    <source>
        <dbReference type="EMBL" id="NYF79050.1"/>
    </source>
</evidence>
<accession>A0A7Y9PG27</accession>
<dbReference type="InterPro" id="IPR050491">
    <property type="entry name" value="AmpC-like"/>
</dbReference>
<sequence length="508" mass="54294">MNTRPNRREAMTWLFSASLGTLAAKKLSAGTTVLRDEGRKANFDSVGSRIQKSIGRGDATGVAVAVVQGGQIVWEEGFGWANQEAGVKATPHTPFSLASITKPFTATTIMTLVAEGKLALDEPANKYLPGSQLVGTARNAEGVSVRLLGAHASGLPGIFECYGAEERGLVPSPEALLKMYGRLAYPPAACYEYSNLGFAALNAIALALTQTDLGALMQRRVIAPLGLNNSFFGTDTVRVKSGAGRYDAHGRLLPHYTTSTAASGELYASAHDLARFALFNMRQRTRGQAAILSENDLEELHRPVFAGPSGVATTFGWFRSRTTSGIPVLFKSGGDPGVANRMCFVPSKDLACVVVTNRSNGWELACSVCDEVLTKYLPDWHRPVEDCGFPSKPFVATPAWKGRWQGLLKGGGANMPIQLNIHSDDAATLAIGSGRAEEVTELRSEGEAFVGLCTGNIDSPDAVRTGARTLQVKLLPVENRLLGRVFDIAGDPNIKNVRLPFVLTLSRS</sequence>
<organism evidence="2 3">
    <name type="scientific">Granulicella arctica</name>
    <dbReference type="NCBI Taxonomy" id="940613"/>
    <lineage>
        <taxon>Bacteria</taxon>
        <taxon>Pseudomonadati</taxon>
        <taxon>Acidobacteriota</taxon>
        <taxon>Terriglobia</taxon>
        <taxon>Terriglobales</taxon>
        <taxon>Acidobacteriaceae</taxon>
        <taxon>Granulicella</taxon>
    </lineage>
</organism>
<evidence type="ECO:0000313" key="3">
    <source>
        <dbReference type="Proteomes" id="UP000589520"/>
    </source>
</evidence>
<protein>
    <submittedName>
        <fullName evidence="2">CubicO group peptidase (Beta-lactamase class C family)</fullName>
    </submittedName>
</protein>
<dbReference type="Pfam" id="PF00144">
    <property type="entry name" value="Beta-lactamase"/>
    <property type="match status" value="1"/>
</dbReference>
<evidence type="ECO:0000259" key="1">
    <source>
        <dbReference type="Pfam" id="PF00144"/>
    </source>
</evidence>
<dbReference type="InterPro" id="IPR012338">
    <property type="entry name" value="Beta-lactam/transpept-like"/>
</dbReference>
<name>A0A7Y9PG27_9BACT</name>
<dbReference type="PANTHER" id="PTHR46825:SF8">
    <property type="entry name" value="BETA-LACTAMASE-RELATED"/>
    <property type="match status" value="1"/>
</dbReference>
<feature type="domain" description="Beta-lactamase-related" evidence="1">
    <location>
        <begin position="50"/>
        <end position="361"/>
    </location>
</feature>
<dbReference type="SUPFAM" id="SSF56601">
    <property type="entry name" value="beta-lactamase/transpeptidase-like"/>
    <property type="match status" value="1"/>
</dbReference>
<dbReference type="EMBL" id="JACCCW010000001">
    <property type="protein sequence ID" value="NYF79050.1"/>
    <property type="molecule type" value="Genomic_DNA"/>
</dbReference>
<dbReference type="Proteomes" id="UP000589520">
    <property type="component" value="Unassembled WGS sequence"/>
</dbReference>
<dbReference type="RefSeq" id="WP_246301632.1">
    <property type="nucleotide sequence ID" value="NZ_JACCCW010000001.1"/>
</dbReference>
<gene>
    <name evidence="2" type="ORF">HDF17_001337</name>
</gene>
<comment type="caution">
    <text evidence="2">The sequence shown here is derived from an EMBL/GenBank/DDBJ whole genome shotgun (WGS) entry which is preliminary data.</text>
</comment>
<dbReference type="InterPro" id="IPR001466">
    <property type="entry name" value="Beta-lactam-related"/>
</dbReference>
<keyword evidence="3" id="KW-1185">Reference proteome</keyword>
<dbReference type="Gene3D" id="3.40.710.10">
    <property type="entry name" value="DD-peptidase/beta-lactamase superfamily"/>
    <property type="match status" value="1"/>
</dbReference>